<evidence type="ECO:0000256" key="1">
    <source>
        <dbReference type="ARBA" id="ARBA00004651"/>
    </source>
</evidence>
<keyword evidence="6" id="KW-0598">Phosphotransferase system</keyword>
<evidence type="ECO:0000256" key="3">
    <source>
        <dbReference type="ARBA" id="ARBA00022475"/>
    </source>
</evidence>
<keyword evidence="16" id="KW-1185">Reference proteome</keyword>
<keyword evidence="9 12" id="KW-1133">Transmembrane helix</keyword>
<keyword evidence="3" id="KW-1003">Cell membrane</keyword>
<keyword evidence="10 12" id="KW-0472">Membrane</keyword>
<dbReference type="InterPro" id="IPR050558">
    <property type="entry name" value="PTS_Sugar-Specific_Components"/>
</dbReference>
<feature type="transmembrane region" description="Helical" evidence="12">
    <location>
        <begin position="261"/>
        <end position="282"/>
    </location>
</feature>
<feature type="active site" description="Phosphocysteine intermediate; for EIIB activity" evidence="11">
    <location>
        <position position="28"/>
    </location>
</feature>
<feature type="domain" description="PTS EIIB type-1" evidence="13">
    <location>
        <begin position="6"/>
        <end position="89"/>
    </location>
</feature>
<dbReference type="InterPro" id="IPR001996">
    <property type="entry name" value="PTS_IIB_1"/>
</dbReference>
<keyword evidence="5 15" id="KW-0808">Transferase</keyword>
<dbReference type="InterPro" id="IPR018113">
    <property type="entry name" value="PTrfase_EIIB_Cys"/>
</dbReference>
<organism evidence="15 16">
    <name type="scientific">Salisediminibacterium beveridgei</name>
    <dbReference type="NCBI Taxonomy" id="632773"/>
    <lineage>
        <taxon>Bacteria</taxon>
        <taxon>Bacillati</taxon>
        <taxon>Bacillota</taxon>
        <taxon>Bacilli</taxon>
        <taxon>Bacillales</taxon>
        <taxon>Bacillaceae</taxon>
        <taxon>Salisediminibacterium</taxon>
    </lineage>
</organism>
<dbReference type="FunFam" id="3.30.1360.60:FF:000001">
    <property type="entry name" value="PTS system glucose-specific IIBC component PtsG"/>
    <property type="match status" value="1"/>
</dbReference>
<dbReference type="AlphaFoldDB" id="A0A1D7QYT7"/>
<proteinExistence type="predicted"/>
<evidence type="ECO:0000256" key="7">
    <source>
        <dbReference type="ARBA" id="ARBA00022692"/>
    </source>
</evidence>
<dbReference type="Pfam" id="PF02378">
    <property type="entry name" value="PTS_EIIC"/>
    <property type="match status" value="1"/>
</dbReference>
<evidence type="ECO:0000256" key="8">
    <source>
        <dbReference type="ARBA" id="ARBA00022777"/>
    </source>
</evidence>
<dbReference type="InterPro" id="IPR003352">
    <property type="entry name" value="PTS_EIIC"/>
</dbReference>
<feature type="transmembrane region" description="Helical" evidence="12">
    <location>
        <begin position="302"/>
        <end position="324"/>
    </location>
</feature>
<name>A0A1D7QYT7_9BACI</name>
<gene>
    <name evidence="15" type="primary">sacP</name>
    <name evidence="15" type="ORF">BBEV_2837</name>
</gene>
<evidence type="ECO:0000256" key="12">
    <source>
        <dbReference type="SAM" id="Phobius"/>
    </source>
</evidence>
<feature type="transmembrane region" description="Helical" evidence="12">
    <location>
        <begin position="434"/>
        <end position="458"/>
    </location>
</feature>
<accession>A0A1D7QYT7</accession>
<dbReference type="GO" id="GO:0005886">
    <property type="term" value="C:plasma membrane"/>
    <property type="evidence" value="ECO:0007669"/>
    <property type="project" value="UniProtKB-SubCell"/>
</dbReference>
<dbReference type="RefSeq" id="WP_069366067.1">
    <property type="nucleotide sequence ID" value="NZ_CP012502.1"/>
</dbReference>
<dbReference type="KEGG" id="bbev:BBEV_2837"/>
<feature type="domain" description="PTS EIIC type-1" evidence="14">
    <location>
        <begin position="121"/>
        <end position="470"/>
    </location>
</feature>
<keyword evidence="7 12" id="KW-0812">Transmembrane</keyword>
<dbReference type="EC" id="2.7.1.191" evidence="15"/>
<dbReference type="PROSITE" id="PS51103">
    <property type="entry name" value="PTS_EIIC_TYPE_1"/>
    <property type="match status" value="1"/>
</dbReference>
<keyword evidence="4" id="KW-0762">Sugar transport</keyword>
<comment type="subcellular location">
    <subcellularLocation>
        <location evidence="1">Cell membrane</location>
        <topology evidence="1">Multi-pass membrane protein</topology>
    </subcellularLocation>
</comment>
<dbReference type="InterPro" id="IPR013013">
    <property type="entry name" value="PTS_EIIC_1"/>
</dbReference>
<evidence type="ECO:0000259" key="14">
    <source>
        <dbReference type="PROSITE" id="PS51103"/>
    </source>
</evidence>
<evidence type="ECO:0000256" key="4">
    <source>
        <dbReference type="ARBA" id="ARBA00022597"/>
    </source>
</evidence>
<dbReference type="GO" id="GO:0009401">
    <property type="term" value="P:phosphoenolpyruvate-dependent sugar phosphotransferase system"/>
    <property type="evidence" value="ECO:0007669"/>
    <property type="project" value="UniProtKB-KW"/>
</dbReference>
<protein>
    <submittedName>
        <fullName evidence="15">PTS system, sucrose-specific IIBCA components</fullName>
        <ecNumber evidence="15">2.7.1.191</ecNumber>
    </submittedName>
</protein>
<evidence type="ECO:0000256" key="5">
    <source>
        <dbReference type="ARBA" id="ARBA00022679"/>
    </source>
</evidence>
<dbReference type="GO" id="GO:0008982">
    <property type="term" value="F:protein-N(PI)-phosphohistidine-sugar phosphotransferase activity"/>
    <property type="evidence" value="ECO:0007669"/>
    <property type="project" value="InterPro"/>
</dbReference>
<reference evidence="15 16" key="1">
    <citation type="submission" date="2015-08" db="EMBL/GenBank/DDBJ databases">
        <title>The complete genome sequence of Bacillus beveridgei MLTeJB.</title>
        <authorList>
            <person name="Hanson T.E."/>
            <person name="Mesa C."/>
            <person name="Basesman S.M."/>
            <person name="Oremland R.S."/>
        </authorList>
    </citation>
    <scope>NUCLEOTIDE SEQUENCE [LARGE SCALE GENOMIC DNA]</scope>
    <source>
        <strain evidence="15 16">MLTeJB</strain>
    </source>
</reference>
<dbReference type="PROSITE" id="PS01035">
    <property type="entry name" value="PTS_EIIB_TYPE_1_CYS"/>
    <property type="match status" value="1"/>
</dbReference>
<evidence type="ECO:0000256" key="6">
    <source>
        <dbReference type="ARBA" id="ARBA00022683"/>
    </source>
</evidence>
<dbReference type="GO" id="GO:0090589">
    <property type="term" value="F:protein-phosphocysteine-trehalose phosphotransferase system transporter activity"/>
    <property type="evidence" value="ECO:0007669"/>
    <property type="project" value="TreeGrafter"/>
</dbReference>
<dbReference type="PATRIC" id="fig|632773.3.peg.2970"/>
<evidence type="ECO:0000256" key="10">
    <source>
        <dbReference type="ARBA" id="ARBA00023136"/>
    </source>
</evidence>
<feature type="transmembrane region" description="Helical" evidence="12">
    <location>
        <begin position="154"/>
        <end position="173"/>
    </location>
</feature>
<dbReference type="Pfam" id="PF00367">
    <property type="entry name" value="PTS_EIIB"/>
    <property type="match status" value="1"/>
</dbReference>
<dbReference type="PANTHER" id="PTHR30175">
    <property type="entry name" value="PHOSPHOTRANSFERASE SYSTEM TRANSPORT PROTEIN"/>
    <property type="match status" value="1"/>
</dbReference>
<dbReference type="InterPro" id="IPR036878">
    <property type="entry name" value="Glu_permease_IIB"/>
</dbReference>
<dbReference type="PANTHER" id="PTHR30175:SF7">
    <property type="entry name" value="NEGATIVE REGULATOR OF SACY ACTIVITY"/>
    <property type="match status" value="1"/>
</dbReference>
<keyword evidence="2" id="KW-0813">Transport</keyword>
<evidence type="ECO:0000313" key="16">
    <source>
        <dbReference type="Proteomes" id="UP000094463"/>
    </source>
</evidence>
<feature type="transmembrane region" description="Helical" evidence="12">
    <location>
        <begin position="180"/>
        <end position="200"/>
    </location>
</feature>
<feature type="transmembrane region" description="Helical" evidence="12">
    <location>
        <begin position="215"/>
        <end position="240"/>
    </location>
</feature>
<feature type="transmembrane region" description="Helical" evidence="12">
    <location>
        <begin position="395"/>
        <end position="414"/>
    </location>
</feature>
<dbReference type="Proteomes" id="UP000094463">
    <property type="component" value="Chromosome"/>
</dbReference>
<dbReference type="InterPro" id="IPR010973">
    <property type="entry name" value="PTS_IIBC_sucr"/>
</dbReference>
<dbReference type="NCBIfam" id="TIGR01996">
    <property type="entry name" value="PTS-II-BC-sucr"/>
    <property type="match status" value="1"/>
</dbReference>
<feature type="transmembrane region" description="Helical" evidence="12">
    <location>
        <begin position="113"/>
        <end position="134"/>
    </location>
</feature>
<feature type="transmembrane region" description="Helical" evidence="12">
    <location>
        <begin position="336"/>
        <end position="357"/>
    </location>
</feature>
<dbReference type="CDD" id="cd00212">
    <property type="entry name" value="PTS_IIB_glc"/>
    <property type="match status" value="1"/>
</dbReference>
<evidence type="ECO:0000259" key="13">
    <source>
        <dbReference type="PROSITE" id="PS51098"/>
    </source>
</evidence>
<evidence type="ECO:0000256" key="9">
    <source>
        <dbReference type="ARBA" id="ARBA00022989"/>
    </source>
</evidence>
<evidence type="ECO:0000256" key="2">
    <source>
        <dbReference type="ARBA" id="ARBA00022448"/>
    </source>
</evidence>
<dbReference type="EMBL" id="CP012502">
    <property type="protein sequence ID" value="AOM84162.1"/>
    <property type="molecule type" value="Genomic_DNA"/>
</dbReference>
<sequence length="470" mass="50345">MAEENKQIAEQLIEAVGGLENIESVAHCATRLRIMVTDKEKIDQGKVEELDKVKGAFYNAGQFQVIFGTGTVNKIHTEIIGLGAPESSSSEQKKDAAQKGNKIQRLLRTFGDIFVPIIPVLVATGLFMGLRGLLTQEEILAIFGMTPADISENFLLYTQVLTDTAFAFLPALIAWSAFRVFGGSPVIGIVLGLMLVNPALPNAYAVGSGDADPLYILGFIPVIGYQGSVLPAFIAGFLGAKLEKWLRERIPEALDLILTPFLTLLIMITAALFVLGPIFSIVETGIMAAMNVVLELPFGLSGLIIGGLHQVIVITGVHHIFNLFEIQLLADDGFNPFNALITAGIAAQGGAALAVAVKTKSKKLKALAFPSSISAFLGITEPAIFGVNLRYIKPFVMGLAGGAAGGFFAALFNLQGNGMAVTVIPGMLLYIYDFLPFVLYILTNVIALSVAFVLTWMFGFNDKMLDEVNQ</sequence>
<dbReference type="OrthoDB" id="9769191at2"/>
<dbReference type="SUPFAM" id="SSF55604">
    <property type="entry name" value="Glucose permease domain IIB"/>
    <property type="match status" value="1"/>
</dbReference>
<dbReference type="GO" id="GO:0015771">
    <property type="term" value="P:trehalose transport"/>
    <property type="evidence" value="ECO:0007669"/>
    <property type="project" value="TreeGrafter"/>
</dbReference>
<dbReference type="STRING" id="632773.BBEV_2837"/>
<feature type="transmembrane region" description="Helical" evidence="12">
    <location>
        <begin position="369"/>
        <end position="388"/>
    </location>
</feature>
<keyword evidence="8" id="KW-0418">Kinase</keyword>
<dbReference type="PROSITE" id="PS51098">
    <property type="entry name" value="PTS_EIIB_TYPE_1"/>
    <property type="match status" value="1"/>
</dbReference>
<evidence type="ECO:0000313" key="15">
    <source>
        <dbReference type="EMBL" id="AOM84162.1"/>
    </source>
</evidence>
<dbReference type="Gene3D" id="3.30.1360.60">
    <property type="entry name" value="Glucose permease domain IIB"/>
    <property type="match status" value="1"/>
</dbReference>
<evidence type="ECO:0000256" key="11">
    <source>
        <dbReference type="PROSITE-ProRule" id="PRU00421"/>
    </source>
</evidence>
<dbReference type="GO" id="GO:0016301">
    <property type="term" value="F:kinase activity"/>
    <property type="evidence" value="ECO:0007669"/>
    <property type="project" value="UniProtKB-KW"/>
</dbReference>